<dbReference type="PANTHER" id="PTHR34202:SF1">
    <property type="entry name" value="UPF0548 PROTEIN"/>
    <property type="match status" value="1"/>
</dbReference>
<proteinExistence type="predicted"/>
<evidence type="ECO:0000313" key="2">
    <source>
        <dbReference type="EMBL" id="GAA5226230.1"/>
    </source>
</evidence>
<name>A0ABP9TJ92_9MICC</name>
<dbReference type="PANTHER" id="PTHR34202">
    <property type="entry name" value="UPF0548 PROTEIN"/>
    <property type="match status" value="1"/>
</dbReference>
<dbReference type="InterPro" id="IPR018960">
    <property type="entry name" value="DUF1990"/>
</dbReference>
<evidence type="ECO:0000313" key="3">
    <source>
        <dbReference type="Proteomes" id="UP001501257"/>
    </source>
</evidence>
<dbReference type="Proteomes" id="UP001501257">
    <property type="component" value="Unassembled WGS sequence"/>
</dbReference>
<feature type="domain" description="DUF1990" evidence="1">
    <location>
        <begin position="15"/>
        <end position="155"/>
    </location>
</feature>
<sequence>MTSPDLGHWPVKNGKYRQSEVSSFIGSGDAFWERVTADVLRWKVKTASGFEVDPAGPVKPGEELEVTARMLGLKIIEPVKVLTVIQETRRVGFSYCTLPGHPVDGEEAFVIDRRGEDVHLTIRSLTRAAPQQPWRVLFPALLVVQRIVRRRYLRALRQ</sequence>
<reference evidence="3" key="1">
    <citation type="journal article" date="2019" name="Int. J. Syst. Evol. Microbiol.">
        <title>The Global Catalogue of Microorganisms (GCM) 10K type strain sequencing project: providing services to taxonomists for standard genome sequencing and annotation.</title>
        <authorList>
            <consortium name="The Broad Institute Genomics Platform"/>
            <consortium name="The Broad Institute Genome Sequencing Center for Infectious Disease"/>
            <person name="Wu L."/>
            <person name="Ma J."/>
        </authorList>
    </citation>
    <scope>NUCLEOTIDE SEQUENCE [LARGE SCALE GENOMIC DNA]</scope>
    <source>
        <strain evidence="3">JCM 18952</strain>
    </source>
</reference>
<dbReference type="InterPro" id="IPR014457">
    <property type="entry name" value="UCP010260"/>
</dbReference>
<keyword evidence="3" id="KW-1185">Reference proteome</keyword>
<accession>A0ABP9TJ92</accession>
<dbReference type="PIRSF" id="PIRSF010260">
    <property type="entry name" value="UCP010260"/>
    <property type="match status" value="1"/>
</dbReference>
<dbReference type="RefSeq" id="WP_210100460.1">
    <property type="nucleotide sequence ID" value="NZ_BAABLK010000015.1"/>
</dbReference>
<comment type="caution">
    <text evidence="2">The sequence shown here is derived from an EMBL/GenBank/DDBJ whole genome shotgun (WGS) entry which is preliminary data.</text>
</comment>
<dbReference type="EMBL" id="BAABLK010000015">
    <property type="protein sequence ID" value="GAA5226230.1"/>
    <property type="molecule type" value="Genomic_DNA"/>
</dbReference>
<evidence type="ECO:0000259" key="1">
    <source>
        <dbReference type="Pfam" id="PF09348"/>
    </source>
</evidence>
<organism evidence="2 3">
    <name type="scientific">Paeniglutamicibacter antarcticus</name>
    <dbReference type="NCBI Taxonomy" id="494023"/>
    <lineage>
        <taxon>Bacteria</taxon>
        <taxon>Bacillati</taxon>
        <taxon>Actinomycetota</taxon>
        <taxon>Actinomycetes</taxon>
        <taxon>Micrococcales</taxon>
        <taxon>Micrococcaceae</taxon>
        <taxon>Paeniglutamicibacter</taxon>
    </lineage>
</organism>
<dbReference type="Pfam" id="PF09348">
    <property type="entry name" value="DUF1990"/>
    <property type="match status" value="1"/>
</dbReference>
<gene>
    <name evidence="2" type="ORF">GCM10025778_07610</name>
</gene>
<protein>
    <submittedName>
        <fullName evidence="2">DUF1990 domain-containing protein</fullName>
    </submittedName>
</protein>